<keyword evidence="11" id="KW-1185">Reference proteome</keyword>
<evidence type="ECO:0000313" key="11">
    <source>
        <dbReference type="Proteomes" id="UP000036987"/>
    </source>
</evidence>
<sequence>MGDHSPRLKSDGDVIDRWMDSLGPSQFIQALVVSLAWMFDAQQTFISVFADRSPNWHCINTTTMDYDSQCSSAKTFCDIPRRSWSWDEPSDVSTVSDWDLDCYGAVISVVGFPASAFFAGCIVGGFLLASLGDTTLGRKKMLCFATFVMSSIGLLTAFSPNVLVYSFLRFLTGIARATIGTSALVLATEIVGSRWRGRVGVIGFSFFTFGFLSLPAISYATQAPWRALYIWTSLPSFFYSIVISFYTYESPRWLLVRGRREEAIRILNSMGSSSNGNYSVEIATSFFDELNDSDPKVDDCNNDAGTNLYSALKLLFKSRWALRRMAGVITVGFGVGFLYYGLPLAVGNLDVDLNLIITLNAISEFPSLILTILYVDQIKRKTTMLLITTTTGAASLACVFVHNTSVQIAIEVSAFFGIITAFNLMLIYTLELFPTCVRNSAVAMMRQAQFLGGVFSPIMVAVGKSDGDFWSFGVFGLIIGFCGLPVIFLPETRSMPICDTMEQQEQEATL</sequence>
<keyword evidence="3 8" id="KW-0812">Transmembrane</keyword>
<keyword evidence="4" id="KW-0769">Symport</keyword>
<dbReference type="InterPro" id="IPR020846">
    <property type="entry name" value="MFS_dom"/>
</dbReference>
<feature type="transmembrane region" description="Helical" evidence="8">
    <location>
        <begin position="353"/>
        <end position="375"/>
    </location>
</feature>
<comment type="similarity">
    <text evidence="7">Belongs to the major facilitator superfamily. Phosphate:H(+) symporter (TC 2.A.1.9) family.</text>
</comment>
<feature type="transmembrane region" description="Helical" evidence="8">
    <location>
        <begin position="408"/>
        <end position="430"/>
    </location>
</feature>
<feature type="transmembrane region" description="Helical" evidence="8">
    <location>
        <begin position="199"/>
        <end position="221"/>
    </location>
</feature>
<reference evidence="11" key="1">
    <citation type="journal article" date="2016" name="Nature">
        <title>The genome of the seagrass Zostera marina reveals angiosperm adaptation to the sea.</title>
        <authorList>
            <person name="Olsen J.L."/>
            <person name="Rouze P."/>
            <person name="Verhelst B."/>
            <person name="Lin Y.-C."/>
            <person name="Bayer T."/>
            <person name="Collen J."/>
            <person name="Dattolo E."/>
            <person name="De Paoli E."/>
            <person name="Dittami S."/>
            <person name="Maumus F."/>
            <person name="Michel G."/>
            <person name="Kersting A."/>
            <person name="Lauritano C."/>
            <person name="Lohaus R."/>
            <person name="Toepel M."/>
            <person name="Tonon T."/>
            <person name="Vanneste K."/>
            <person name="Amirebrahimi M."/>
            <person name="Brakel J."/>
            <person name="Bostroem C."/>
            <person name="Chovatia M."/>
            <person name="Grimwood J."/>
            <person name="Jenkins J.W."/>
            <person name="Jueterbock A."/>
            <person name="Mraz A."/>
            <person name="Stam W.T."/>
            <person name="Tice H."/>
            <person name="Bornberg-Bauer E."/>
            <person name="Green P.J."/>
            <person name="Pearson G.A."/>
            <person name="Procaccini G."/>
            <person name="Duarte C.M."/>
            <person name="Schmutz J."/>
            <person name="Reusch T.B.H."/>
            <person name="Van de Peer Y."/>
        </authorList>
    </citation>
    <scope>NUCLEOTIDE SEQUENCE [LARGE SCALE GENOMIC DNA]</scope>
    <source>
        <strain evidence="11">cv. Finnish</strain>
    </source>
</reference>
<dbReference type="GO" id="GO:0006817">
    <property type="term" value="P:phosphate ion transport"/>
    <property type="evidence" value="ECO:0007669"/>
    <property type="project" value="UniProtKB-KW"/>
</dbReference>
<evidence type="ECO:0000256" key="2">
    <source>
        <dbReference type="ARBA" id="ARBA00022592"/>
    </source>
</evidence>
<feature type="domain" description="Major facilitator superfamily (MFS) profile" evidence="9">
    <location>
        <begin position="29"/>
        <end position="494"/>
    </location>
</feature>
<dbReference type="OMA" id="MEAYMGA"/>
<dbReference type="STRING" id="29655.A0A0K9PYS7"/>
<evidence type="ECO:0000256" key="3">
    <source>
        <dbReference type="ARBA" id="ARBA00022692"/>
    </source>
</evidence>
<dbReference type="PROSITE" id="PS50850">
    <property type="entry name" value="MFS"/>
    <property type="match status" value="1"/>
</dbReference>
<feature type="transmembrane region" description="Helical" evidence="8">
    <location>
        <begin position="141"/>
        <end position="158"/>
    </location>
</feature>
<accession>A0A0K9PYS7</accession>
<keyword evidence="5 8" id="KW-1133">Transmembrane helix</keyword>
<feature type="transmembrane region" description="Helical" evidence="8">
    <location>
        <begin position="227"/>
        <end position="248"/>
    </location>
</feature>
<dbReference type="AlphaFoldDB" id="A0A0K9PYS7"/>
<gene>
    <name evidence="10" type="ORF">ZOSMA_14G01510</name>
</gene>
<evidence type="ECO:0000256" key="1">
    <source>
        <dbReference type="ARBA" id="ARBA00004141"/>
    </source>
</evidence>
<dbReference type="Proteomes" id="UP000036987">
    <property type="component" value="Unassembled WGS sequence"/>
</dbReference>
<protein>
    <submittedName>
        <fullName evidence="10">Solute carrier family 22 member</fullName>
    </submittedName>
</protein>
<comment type="subcellular location">
    <subcellularLocation>
        <location evidence="1">Membrane</location>
        <topology evidence="1">Multi-pass membrane protein</topology>
    </subcellularLocation>
</comment>
<keyword evidence="2" id="KW-0813">Transport</keyword>
<evidence type="ECO:0000256" key="5">
    <source>
        <dbReference type="ARBA" id="ARBA00022989"/>
    </source>
</evidence>
<name>A0A0K9PYS7_ZOSMR</name>
<dbReference type="InterPro" id="IPR036259">
    <property type="entry name" value="MFS_trans_sf"/>
</dbReference>
<evidence type="ECO:0000259" key="9">
    <source>
        <dbReference type="PROSITE" id="PS50850"/>
    </source>
</evidence>
<proteinExistence type="inferred from homology"/>
<dbReference type="InterPro" id="IPR011701">
    <property type="entry name" value="MFS"/>
</dbReference>
<evidence type="ECO:0000256" key="8">
    <source>
        <dbReference type="SAM" id="Phobius"/>
    </source>
</evidence>
<evidence type="ECO:0000256" key="4">
    <source>
        <dbReference type="ARBA" id="ARBA00022847"/>
    </source>
</evidence>
<keyword evidence="2" id="KW-0592">Phosphate transport</keyword>
<dbReference type="OrthoDB" id="5296287at2759"/>
<comment type="caution">
    <text evidence="10">The sequence shown here is derived from an EMBL/GenBank/DDBJ whole genome shotgun (WGS) entry which is preliminary data.</text>
</comment>
<dbReference type="Gene3D" id="1.20.1250.20">
    <property type="entry name" value="MFS general substrate transporter like domains"/>
    <property type="match status" value="1"/>
</dbReference>
<feature type="transmembrane region" description="Helical" evidence="8">
    <location>
        <begin position="164"/>
        <end position="187"/>
    </location>
</feature>
<dbReference type="SUPFAM" id="SSF103473">
    <property type="entry name" value="MFS general substrate transporter"/>
    <property type="match status" value="1"/>
</dbReference>
<feature type="transmembrane region" description="Helical" evidence="8">
    <location>
        <begin position="469"/>
        <end position="489"/>
    </location>
</feature>
<feature type="transmembrane region" description="Helical" evidence="8">
    <location>
        <begin position="321"/>
        <end position="341"/>
    </location>
</feature>
<evidence type="ECO:0000313" key="10">
    <source>
        <dbReference type="EMBL" id="KMZ73387.1"/>
    </source>
</evidence>
<dbReference type="GO" id="GO:0016020">
    <property type="term" value="C:membrane"/>
    <property type="evidence" value="ECO:0007669"/>
    <property type="project" value="UniProtKB-SubCell"/>
</dbReference>
<dbReference type="PANTHER" id="PTHR24064">
    <property type="entry name" value="SOLUTE CARRIER FAMILY 22 MEMBER"/>
    <property type="match status" value="1"/>
</dbReference>
<evidence type="ECO:0000256" key="7">
    <source>
        <dbReference type="ARBA" id="ARBA00044504"/>
    </source>
</evidence>
<keyword evidence="6 8" id="KW-0472">Membrane</keyword>
<evidence type="ECO:0000256" key="6">
    <source>
        <dbReference type="ARBA" id="ARBA00023136"/>
    </source>
</evidence>
<feature type="transmembrane region" description="Helical" evidence="8">
    <location>
        <begin position="382"/>
        <end position="402"/>
    </location>
</feature>
<dbReference type="GO" id="GO:0015293">
    <property type="term" value="F:symporter activity"/>
    <property type="evidence" value="ECO:0007669"/>
    <property type="project" value="UniProtKB-KW"/>
</dbReference>
<dbReference type="Pfam" id="PF07690">
    <property type="entry name" value="MFS_1"/>
    <property type="match status" value="1"/>
</dbReference>
<organism evidence="10 11">
    <name type="scientific">Zostera marina</name>
    <name type="common">Eelgrass</name>
    <dbReference type="NCBI Taxonomy" id="29655"/>
    <lineage>
        <taxon>Eukaryota</taxon>
        <taxon>Viridiplantae</taxon>
        <taxon>Streptophyta</taxon>
        <taxon>Embryophyta</taxon>
        <taxon>Tracheophyta</taxon>
        <taxon>Spermatophyta</taxon>
        <taxon>Magnoliopsida</taxon>
        <taxon>Liliopsida</taxon>
        <taxon>Zosteraceae</taxon>
        <taxon>Zostera</taxon>
    </lineage>
</organism>
<feature type="transmembrane region" description="Helical" evidence="8">
    <location>
        <begin position="103"/>
        <end position="129"/>
    </location>
</feature>
<dbReference type="EMBL" id="LFYR01000585">
    <property type="protein sequence ID" value="KMZ73387.1"/>
    <property type="molecule type" value="Genomic_DNA"/>
</dbReference>